<evidence type="ECO:0000256" key="8">
    <source>
        <dbReference type="SAM" id="Phobius"/>
    </source>
</evidence>
<dbReference type="InterPro" id="IPR020846">
    <property type="entry name" value="MFS_dom"/>
</dbReference>
<evidence type="ECO:0000256" key="1">
    <source>
        <dbReference type="ARBA" id="ARBA00004651"/>
    </source>
</evidence>
<keyword evidence="11" id="KW-1185">Reference proteome</keyword>
<dbReference type="PROSITE" id="PS50850">
    <property type="entry name" value="MFS"/>
    <property type="match status" value="1"/>
</dbReference>
<dbReference type="InterPro" id="IPR036259">
    <property type="entry name" value="MFS_trans_sf"/>
</dbReference>
<feature type="transmembrane region" description="Helical" evidence="8">
    <location>
        <begin position="364"/>
        <end position="388"/>
    </location>
</feature>
<dbReference type="Proteomes" id="UP001216440">
    <property type="component" value="Chromosome"/>
</dbReference>
<feature type="transmembrane region" description="Helical" evidence="8">
    <location>
        <begin position="29"/>
        <end position="54"/>
    </location>
</feature>
<evidence type="ECO:0000256" key="4">
    <source>
        <dbReference type="ARBA" id="ARBA00022692"/>
    </source>
</evidence>
<keyword evidence="6 8" id="KW-0472">Membrane</keyword>
<proteinExistence type="inferred from homology"/>
<feature type="transmembrane region" description="Helical" evidence="8">
    <location>
        <begin position="66"/>
        <end position="83"/>
    </location>
</feature>
<dbReference type="PANTHER" id="PTHR48020">
    <property type="entry name" value="PROTON MYO-INOSITOL COTRANSPORTER"/>
    <property type="match status" value="1"/>
</dbReference>
<sequence length="474" mass="50642">MSEPLNTRPREESHFVHLTPQGVHRVRRWAMAITLGSFLFGFDTGIISGALLFIREDFGLDSFEQSSVVSVLLLGAVVGALASGRIADRYGRRPLLAGLGVLFFLGIVLAAAATGYWMLLLGRIVMGLAVGGVSATVPTYLGEMAPAQVRGRVLSLNQLLISTGLLVSYLVNWAFSGSENWRGMFWIGGIPSALLVLACLWLPESPVWSLTHGKTDQARRTLDKVTEPGGTDLVVARFGRTGREGGQRREEPGSGSGNLKALLAPAVRPALLVGVILAALQQFSGINTILYYAPTIMGQAGLSASNAIFYSVFIGVINVIITVVALNLVDRLGRRPLLLFSLAAMAVSIALLGVAFAVGLPPVLMLIFMMLYIIGFGVGLGPVFWVLLGELFPPAQRAEGSSAGATVNWLSNFVVSLVFLPLISAIGEGPTFWIFAVICVLGVGFVARFVPETRSRHADEVGADLRRRWNAPTA</sequence>
<feature type="transmembrane region" description="Helical" evidence="8">
    <location>
        <begin position="308"/>
        <end position="329"/>
    </location>
</feature>
<dbReference type="Gene3D" id="1.20.1250.20">
    <property type="entry name" value="MFS general substrate transporter like domains"/>
    <property type="match status" value="2"/>
</dbReference>
<feature type="transmembrane region" description="Helical" evidence="8">
    <location>
        <begin position="409"/>
        <end position="426"/>
    </location>
</feature>
<dbReference type="PROSITE" id="PS00217">
    <property type="entry name" value="SUGAR_TRANSPORT_2"/>
    <property type="match status" value="1"/>
</dbReference>
<feature type="transmembrane region" description="Helical" evidence="8">
    <location>
        <begin position="336"/>
        <end position="358"/>
    </location>
</feature>
<feature type="transmembrane region" description="Helical" evidence="8">
    <location>
        <begin position="95"/>
        <end position="118"/>
    </location>
</feature>
<dbReference type="PRINTS" id="PR00171">
    <property type="entry name" value="SUGRTRNSPORT"/>
</dbReference>
<reference evidence="10 11" key="1">
    <citation type="submission" date="2023-03" db="EMBL/GenBank/DDBJ databases">
        <authorList>
            <person name="Mo P."/>
        </authorList>
    </citation>
    <scope>NUCLEOTIDE SEQUENCE [LARGE SCALE GENOMIC DNA]</scope>
    <source>
        <strain evidence="10 11">HUAS 5</strain>
    </source>
</reference>
<keyword evidence="5 8" id="KW-1133">Transmembrane helix</keyword>
<comment type="subcellular location">
    <subcellularLocation>
        <location evidence="1">Cell membrane</location>
        <topology evidence="1">Multi-pass membrane protein</topology>
    </subcellularLocation>
</comment>
<protein>
    <submittedName>
        <fullName evidence="10">Sugar porter family MFS transporter</fullName>
    </submittedName>
</protein>
<evidence type="ECO:0000256" key="7">
    <source>
        <dbReference type="RuleBase" id="RU003346"/>
    </source>
</evidence>
<dbReference type="SUPFAM" id="SSF103473">
    <property type="entry name" value="MFS general substrate transporter"/>
    <property type="match status" value="1"/>
</dbReference>
<evidence type="ECO:0000313" key="10">
    <source>
        <dbReference type="EMBL" id="WGD41709.1"/>
    </source>
</evidence>
<dbReference type="PANTHER" id="PTHR48020:SF12">
    <property type="entry name" value="PROTON MYO-INOSITOL COTRANSPORTER"/>
    <property type="match status" value="1"/>
</dbReference>
<evidence type="ECO:0000256" key="6">
    <source>
        <dbReference type="ARBA" id="ARBA00023136"/>
    </source>
</evidence>
<comment type="similarity">
    <text evidence="2 7">Belongs to the major facilitator superfamily. Sugar transporter (TC 2.A.1.1) family.</text>
</comment>
<evidence type="ECO:0000256" key="2">
    <source>
        <dbReference type="ARBA" id="ARBA00010992"/>
    </source>
</evidence>
<evidence type="ECO:0000259" key="9">
    <source>
        <dbReference type="PROSITE" id="PS50850"/>
    </source>
</evidence>
<evidence type="ECO:0000256" key="3">
    <source>
        <dbReference type="ARBA" id="ARBA00022448"/>
    </source>
</evidence>
<dbReference type="InterPro" id="IPR050814">
    <property type="entry name" value="Myo-inositol_Transporter"/>
</dbReference>
<feature type="transmembrane region" description="Helical" evidence="8">
    <location>
        <begin position="124"/>
        <end position="141"/>
    </location>
</feature>
<dbReference type="InterPro" id="IPR005828">
    <property type="entry name" value="MFS_sugar_transport-like"/>
</dbReference>
<feature type="transmembrane region" description="Helical" evidence="8">
    <location>
        <begin position="432"/>
        <end position="450"/>
    </location>
</feature>
<organism evidence="10 11">
    <name type="scientific">Streptomyces cathayae</name>
    <dbReference type="NCBI Taxonomy" id="3031124"/>
    <lineage>
        <taxon>Bacteria</taxon>
        <taxon>Bacillati</taxon>
        <taxon>Actinomycetota</taxon>
        <taxon>Actinomycetes</taxon>
        <taxon>Kitasatosporales</taxon>
        <taxon>Streptomycetaceae</taxon>
        <taxon>Streptomyces</taxon>
    </lineage>
</organism>
<dbReference type="RefSeq" id="WP_279334785.1">
    <property type="nucleotide sequence ID" value="NZ_CP121682.1"/>
</dbReference>
<dbReference type="EMBL" id="CP121682">
    <property type="protein sequence ID" value="WGD41709.1"/>
    <property type="molecule type" value="Genomic_DNA"/>
</dbReference>
<dbReference type="NCBIfam" id="TIGR00879">
    <property type="entry name" value="SP"/>
    <property type="match status" value="1"/>
</dbReference>
<feature type="domain" description="Major facilitator superfamily (MFS) profile" evidence="9">
    <location>
        <begin position="29"/>
        <end position="454"/>
    </location>
</feature>
<feature type="transmembrane region" description="Helical" evidence="8">
    <location>
        <begin position="270"/>
        <end position="293"/>
    </location>
</feature>
<gene>
    <name evidence="10" type="ORF">PYS65_16930</name>
</gene>
<keyword evidence="3 7" id="KW-0813">Transport</keyword>
<evidence type="ECO:0000313" key="11">
    <source>
        <dbReference type="Proteomes" id="UP001216440"/>
    </source>
</evidence>
<name>A0ABY8K237_9ACTN</name>
<accession>A0ABY8K237</accession>
<dbReference type="InterPro" id="IPR003663">
    <property type="entry name" value="Sugar/inositol_transpt"/>
</dbReference>
<feature type="transmembrane region" description="Helical" evidence="8">
    <location>
        <begin position="153"/>
        <end position="171"/>
    </location>
</feature>
<dbReference type="InterPro" id="IPR005829">
    <property type="entry name" value="Sugar_transporter_CS"/>
</dbReference>
<dbReference type="Pfam" id="PF00083">
    <property type="entry name" value="Sugar_tr"/>
    <property type="match status" value="1"/>
</dbReference>
<keyword evidence="4 8" id="KW-0812">Transmembrane</keyword>
<evidence type="ECO:0000256" key="5">
    <source>
        <dbReference type="ARBA" id="ARBA00022989"/>
    </source>
</evidence>
<feature type="transmembrane region" description="Helical" evidence="8">
    <location>
        <begin position="183"/>
        <end position="202"/>
    </location>
</feature>
<dbReference type="PROSITE" id="PS00216">
    <property type="entry name" value="SUGAR_TRANSPORT_1"/>
    <property type="match status" value="2"/>
</dbReference>